<evidence type="ECO:0000259" key="2">
    <source>
        <dbReference type="Pfam" id="PF05116"/>
    </source>
</evidence>
<keyword evidence="4" id="KW-1185">Reference proteome</keyword>
<dbReference type="NCBIfam" id="TIGR01484">
    <property type="entry name" value="HAD-SF-IIB"/>
    <property type="match status" value="1"/>
</dbReference>
<dbReference type="Gene3D" id="3.90.1070.10">
    <property type="match status" value="1"/>
</dbReference>
<dbReference type="InterPro" id="IPR006380">
    <property type="entry name" value="SPP-like_dom"/>
</dbReference>
<dbReference type="SUPFAM" id="SSF56784">
    <property type="entry name" value="HAD-like"/>
    <property type="match status" value="1"/>
</dbReference>
<dbReference type="Pfam" id="PF05116">
    <property type="entry name" value="S6PP"/>
    <property type="match status" value="1"/>
</dbReference>
<dbReference type="InterPro" id="IPR036412">
    <property type="entry name" value="HAD-like_sf"/>
</dbReference>
<comment type="caution">
    <text evidence="3">The sequence shown here is derived from an EMBL/GenBank/DDBJ whole genome shotgun (WGS) entry which is preliminary data.</text>
</comment>
<accession>A0ABV3L4W7</accession>
<gene>
    <name evidence="3" type="ORF">AB0T83_07280</name>
</gene>
<reference evidence="3 4" key="1">
    <citation type="submission" date="2024-07" db="EMBL/GenBank/DDBJ databases">
        <authorList>
            <person name="Kang M."/>
        </authorList>
    </citation>
    <scope>NUCLEOTIDE SEQUENCE [LARGE SCALE GENOMIC DNA]</scope>
    <source>
        <strain evidence="3 4">DFM31</strain>
    </source>
</reference>
<organism evidence="3 4">
    <name type="scientific">Meridianimarinicoccus marinus</name>
    <dbReference type="NCBI Taxonomy" id="3231483"/>
    <lineage>
        <taxon>Bacteria</taxon>
        <taxon>Pseudomonadati</taxon>
        <taxon>Pseudomonadota</taxon>
        <taxon>Alphaproteobacteria</taxon>
        <taxon>Rhodobacterales</taxon>
        <taxon>Paracoccaceae</taxon>
        <taxon>Meridianimarinicoccus</taxon>
    </lineage>
</organism>
<dbReference type="SFLD" id="SFLDS00003">
    <property type="entry name" value="Haloacid_Dehalogenase"/>
    <property type="match status" value="1"/>
</dbReference>
<dbReference type="InterPro" id="IPR006379">
    <property type="entry name" value="HAD-SF_hydro_IIB"/>
</dbReference>
<dbReference type="RefSeq" id="WP_366192377.1">
    <property type="nucleotide sequence ID" value="NZ_JBFBVU010000006.1"/>
</dbReference>
<feature type="domain" description="Sucrose phosphatase-like" evidence="2">
    <location>
        <begin position="8"/>
        <end position="240"/>
    </location>
</feature>
<protein>
    <submittedName>
        <fullName evidence="3">HAD-IIB family hydrolase</fullName>
    </submittedName>
</protein>
<evidence type="ECO:0000313" key="3">
    <source>
        <dbReference type="EMBL" id="MEV8466582.1"/>
    </source>
</evidence>
<proteinExistence type="predicted"/>
<dbReference type="SFLD" id="SFLDG01140">
    <property type="entry name" value="C2.B:_Phosphomannomutase_and_P"/>
    <property type="match status" value="1"/>
</dbReference>
<evidence type="ECO:0000313" key="4">
    <source>
        <dbReference type="Proteomes" id="UP001553161"/>
    </source>
</evidence>
<dbReference type="PANTHER" id="PTHR46521">
    <property type="entry name" value="SUCROSE-PHOSPHATASE 2-RELATED"/>
    <property type="match status" value="1"/>
</dbReference>
<dbReference type="EMBL" id="JBFBVU010000006">
    <property type="protein sequence ID" value="MEV8466582.1"/>
    <property type="molecule type" value="Genomic_DNA"/>
</dbReference>
<dbReference type="InterPro" id="IPR023214">
    <property type="entry name" value="HAD_sf"/>
</dbReference>
<dbReference type="SFLD" id="SFLDG01141">
    <property type="entry name" value="C2.B.1:_Sucrose_Phosphatase_Li"/>
    <property type="match status" value="1"/>
</dbReference>
<dbReference type="Gene3D" id="3.40.50.1000">
    <property type="entry name" value="HAD superfamily/HAD-like"/>
    <property type="match status" value="1"/>
</dbReference>
<dbReference type="PANTHER" id="PTHR46521:SF4">
    <property type="entry name" value="SUCROSE-PHOSPHATASE 2-RELATED"/>
    <property type="match status" value="1"/>
</dbReference>
<dbReference type="GO" id="GO:0016787">
    <property type="term" value="F:hydrolase activity"/>
    <property type="evidence" value="ECO:0007669"/>
    <property type="project" value="UniProtKB-KW"/>
</dbReference>
<dbReference type="Proteomes" id="UP001553161">
    <property type="component" value="Unassembled WGS sequence"/>
</dbReference>
<evidence type="ECO:0000256" key="1">
    <source>
        <dbReference type="ARBA" id="ARBA00022801"/>
    </source>
</evidence>
<keyword evidence="1 3" id="KW-0378">Hydrolase</keyword>
<sequence length="248" mass="26495">MSLSNCGFVLATDLDGTFLGGPRRARRRLYSWIEETRVQTGLIYVTGRPVAFVSDLVRTGHPCPDIAICDVGTSVYRISSDGTAVADADLEAPIAARWDGATDRVRRALAGHPGLTEQVLPFRHRLSFDMDPARLTSRSAATVRTMGLDLLISQNRDFDVLPKGVSKGPTLLRVLDRLQVTPARVLTAGDTLNDLSMLVSGLPGVAVGNAEPALLSALDGLPHVFRATRKGAAGILEAMARRSLGPDA</sequence>
<name>A0ABV3L4W7_9RHOB</name>
<dbReference type="InterPro" id="IPR051518">
    <property type="entry name" value="Sucrose_Phosphatase"/>
</dbReference>